<gene>
    <name evidence="1" type="ORF">PODLI_1B025269</name>
</gene>
<accession>A0AA35L377</accession>
<name>A0AA35L377_9SAUR</name>
<evidence type="ECO:0000313" key="2">
    <source>
        <dbReference type="Proteomes" id="UP001178461"/>
    </source>
</evidence>
<reference evidence="1" key="1">
    <citation type="submission" date="2022-12" db="EMBL/GenBank/DDBJ databases">
        <authorList>
            <person name="Alioto T."/>
            <person name="Alioto T."/>
            <person name="Gomez Garrido J."/>
        </authorList>
    </citation>
    <scope>NUCLEOTIDE SEQUENCE</scope>
</reference>
<protein>
    <submittedName>
        <fullName evidence="1">Uncharacterized protein</fullName>
    </submittedName>
</protein>
<dbReference type="Proteomes" id="UP001178461">
    <property type="component" value="Chromosome 12"/>
</dbReference>
<dbReference type="AlphaFoldDB" id="A0AA35L377"/>
<sequence>MALILKSKTTSCNDNTYLLITAEIKFSKMKPMPVSIFNCGLRELIHNELQTGFTHHPQKESLQVCFVELSQMVKLPPPFDFRS</sequence>
<proteinExistence type="predicted"/>
<keyword evidence="2" id="KW-1185">Reference proteome</keyword>
<organism evidence="1 2">
    <name type="scientific">Podarcis lilfordi</name>
    <name type="common">Lilford's wall lizard</name>
    <dbReference type="NCBI Taxonomy" id="74358"/>
    <lineage>
        <taxon>Eukaryota</taxon>
        <taxon>Metazoa</taxon>
        <taxon>Chordata</taxon>
        <taxon>Craniata</taxon>
        <taxon>Vertebrata</taxon>
        <taxon>Euteleostomi</taxon>
        <taxon>Lepidosauria</taxon>
        <taxon>Squamata</taxon>
        <taxon>Bifurcata</taxon>
        <taxon>Unidentata</taxon>
        <taxon>Episquamata</taxon>
        <taxon>Laterata</taxon>
        <taxon>Lacertibaenia</taxon>
        <taxon>Lacertidae</taxon>
        <taxon>Podarcis</taxon>
    </lineage>
</organism>
<evidence type="ECO:0000313" key="1">
    <source>
        <dbReference type="EMBL" id="CAI5789020.1"/>
    </source>
</evidence>
<dbReference type="EMBL" id="OX395137">
    <property type="protein sequence ID" value="CAI5789020.1"/>
    <property type="molecule type" value="Genomic_DNA"/>
</dbReference>